<dbReference type="AlphaFoldDB" id="A0AAF0Y7C8"/>
<feature type="transmembrane region" description="Helical" evidence="8">
    <location>
        <begin position="264"/>
        <end position="286"/>
    </location>
</feature>
<comment type="subcellular location">
    <subcellularLocation>
        <location evidence="1 8">Vacuole membrane</location>
        <topology evidence="1 8">Multi-pass membrane protein</topology>
    </subcellularLocation>
</comment>
<dbReference type="GO" id="GO:0006914">
    <property type="term" value="P:autophagy"/>
    <property type="evidence" value="ECO:0007669"/>
    <property type="project" value="UniProtKB-KW"/>
</dbReference>
<dbReference type="GeneID" id="87804992"/>
<dbReference type="RefSeq" id="XP_062624220.1">
    <property type="nucleotide sequence ID" value="XM_062768236.1"/>
</dbReference>
<keyword evidence="7 8" id="KW-0472">Membrane</keyword>
<feature type="transmembrane region" description="Helical" evidence="8">
    <location>
        <begin position="487"/>
        <end position="508"/>
    </location>
</feature>
<dbReference type="Gene3D" id="1.20.1250.20">
    <property type="entry name" value="MFS general substrate transporter like domains"/>
    <property type="match status" value="1"/>
</dbReference>
<evidence type="ECO:0000256" key="1">
    <source>
        <dbReference type="ARBA" id="ARBA00004128"/>
    </source>
</evidence>
<feature type="transmembrane region" description="Helical" evidence="8">
    <location>
        <begin position="452"/>
        <end position="481"/>
    </location>
</feature>
<keyword evidence="8" id="KW-0029">Amino-acid transport</keyword>
<gene>
    <name evidence="9" type="primary">ATG22_5</name>
    <name evidence="9" type="ORF">LOC62_01G001737</name>
</gene>
<keyword evidence="10" id="KW-1185">Reference proteome</keyword>
<reference evidence="9" key="1">
    <citation type="submission" date="2023-10" db="EMBL/GenBank/DDBJ databases">
        <authorList>
            <person name="Noh H."/>
        </authorList>
    </citation>
    <scope>NUCLEOTIDE SEQUENCE</scope>
    <source>
        <strain evidence="9">DUCC4014</strain>
    </source>
</reference>
<dbReference type="SUPFAM" id="SSF103473">
    <property type="entry name" value="MFS general substrate transporter"/>
    <property type="match status" value="1"/>
</dbReference>
<dbReference type="PANTHER" id="PTHR23519">
    <property type="entry name" value="AUTOPHAGY-RELATED PROTEIN 22"/>
    <property type="match status" value="1"/>
</dbReference>
<dbReference type="InterPro" id="IPR024671">
    <property type="entry name" value="Atg22-like"/>
</dbReference>
<comment type="similarity">
    <text evidence="2 8">Belongs to the ATG22 family.</text>
</comment>
<feature type="transmembrane region" description="Helical" evidence="8">
    <location>
        <begin position="322"/>
        <end position="340"/>
    </location>
</feature>
<dbReference type="InterPro" id="IPR050495">
    <property type="entry name" value="ATG22/LtaA_families"/>
</dbReference>
<dbReference type="EMBL" id="CP086714">
    <property type="protein sequence ID" value="WOO78188.1"/>
    <property type="molecule type" value="Genomic_DNA"/>
</dbReference>
<organism evidence="9 10">
    <name type="scientific">Vanrija pseudolonga</name>
    <dbReference type="NCBI Taxonomy" id="143232"/>
    <lineage>
        <taxon>Eukaryota</taxon>
        <taxon>Fungi</taxon>
        <taxon>Dikarya</taxon>
        <taxon>Basidiomycota</taxon>
        <taxon>Agaricomycotina</taxon>
        <taxon>Tremellomycetes</taxon>
        <taxon>Trichosporonales</taxon>
        <taxon>Trichosporonaceae</taxon>
        <taxon>Vanrija</taxon>
    </lineage>
</organism>
<evidence type="ECO:0000256" key="5">
    <source>
        <dbReference type="ARBA" id="ARBA00022989"/>
    </source>
</evidence>
<name>A0AAF0Y7C8_9TREE</name>
<keyword evidence="6 8" id="KW-0072">Autophagy</keyword>
<dbReference type="Pfam" id="PF11700">
    <property type="entry name" value="ATG22"/>
    <property type="match status" value="1"/>
</dbReference>
<evidence type="ECO:0000256" key="3">
    <source>
        <dbReference type="ARBA" id="ARBA00022448"/>
    </source>
</evidence>
<evidence type="ECO:0000256" key="4">
    <source>
        <dbReference type="ARBA" id="ARBA00022692"/>
    </source>
</evidence>
<feature type="transmembrane region" description="Helical" evidence="8">
    <location>
        <begin position="422"/>
        <end position="440"/>
    </location>
</feature>
<keyword evidence="5 8" id="KW-1133">Transmembrane helix</keyword>
<dbReference type="InterPro" id="IPR036259">
    <property type="entry name" value="MFS_trans_sf"/>
</dbReference>
<dbReference type="Proteomes" id="UP000827549">
    <property type="component" value="Chromosome 1"/>
</dbReference>
<evidence type="ECO:0000313" key="10">
    <source>
        <dbReference type="Proteomes" id="UP000827549"/>
    </source>
</evidence>
<proteinExistence type="inferred from homology"/>
<comment type="function">
    <text evidence="8">Vacuolar effluxer which mediate the efflux of amino acids resulting from autophagic degradation. The release of autophagic amino acids allows the maintenance of protein synthesis and viability during nitrogen starvation.</text>
</comment>
<sequence length="550" mass="60708">MAGNDKDLEITHVESIVDNDADKAIRTVGHDTAGLAIIEQQTVIPLTGDRIPTSKWEYLTFLIFYFQINGSPVGSQGGSLRMKLMTMAFPDGFLHWGGRRMPINSYLLDINGIIFAVNLVMMLVMGACADYGTWRPMILMGGTALATIATFALIGITQPHLWQVANGLVVVGSLGYNLSVTFYQATFPSLARNLPEVLKSEQEVLLGTKTPEEHDFLDQYERSKLYNLSNITGSALVVIFYAVAIGISWGVTKNSTADDVVIKAYQVLLGYFGALILLCCVPFFLVQRFRPGQELPEGQKLWQVGPTQVWRAVKDIRHLKHALLYLIAYALISEAAGTQWGITSLLQAEHINFDPVKNSAFNLLGDVAGGTGTVIVLLLQKRFKIKIRSFMIFGGCAAIGPIIWGGLGLWTTKIGFHNTWEFYVLPCWNLLTAAWGSYAITMISEVVPAPKVYLFFALFNTISRTSGFTGPFICSAIIARANGNSRVAYWFLVGLGALGVFFACLVNVEQAKIDNAKFLEREAKELYSDRQRAEQAQRVELETVAVIEKS</sequence>
<evidence type="ECO:0000256" key="6">
    <source>
        <dbReference type="ARBA" id="ARBA00023006"/>
    </source>
</evidence>
<evidence type="ECO:0000256" key="8">
    <source>
        <dbReference type="RuleBase" id="RU363073"/>
    </source>
</evidence>
<accession>A0AAF0Y7C8</accession>
<feature type="transmembrane region" description="Helical" evidence="8">
    <location>
        <begin position="106"/>
        <end position="125"/>
    </location>
</feature>
<keyword evidence="3 8" id="KW-0813">Transport</keyword>
<dbReference type="GO" id="GO:0006865">
    <property type="term" value="P:amino acid transport"/>
    <property type="evidence" value="ECO:0007669"/>
    <property type="project" value="UniProtKB-KW"/>
</dbReference>
<feature type="transmembrane region" description="Helical" evidence="8">
    <location>
        <begin position="231"/>
        <end position="252"/>
    </location>
</feature>
<dbReference type="PANTHER" id="PTHR23519:SF5">
    <property type="entry name" value="AUTOPHAGY-RELATED PROTEIN"/>
    <property type="match status" value="1"/>
</dbReference>
<keyword evidence="4 8" id="KW-0812">Transmembrane</keyword>
<keyword evidence="8" id="KW-0926">Vacuole</keyword>
<evidence type="ECO:0000256" key="7">
    <source>
        <dbReference type="ARBA" id="ARBA00023136"/>
    </source>
</evidence>
<protein>
    <recommendedName>
        <fullName evidence="8">Autophagy-related protein</fullName>
    </recommendedName>
</protein>
<feature type="transmembrane region" description="Helical" evidence="8">
    <location>
        <begin position="137"/>
        <end position="156"/>
    </location>
</feature>
<feature type="transmembrane region" description="Helical" evidence="8">
    <location>
        <begin position="391"/>
        <end position="410"/>
    </location>
</feature>
<evidence type="ECO:0000256" key="2">
    <source>
        <dbReference type="ARBA" id="ARBA00006978"/>
    </source>
</evidence>
<evidence type="ECO:0000313" key="9">
    <source>
        <dbReference type="EMBL" id="WOO78188.1"/>
    </source>
</evidence>
<dbReference type="GO" id="GO:0005774">
    <property type="term" value="C:vacuolar membrane"/>
    <property type="evidence" value="ECO:0007669"/>
    <property type="project" value="UniProtKB-SubCell"/>
</dbReference>
<feature type="transmembrane region" description="Helical" evidence="8">
    <location>
        <begin position="360"/>
        <end position="379"/>
    </location>
</feature>